<proteinExistence type="predicted"/>
<dbReference type="SUPFAM" id="SSF51735">
    <property type="entry name" value="NAD(P)-binding Rossmann-fold domains"/>
    <property type="match status" value="1"/>
</dbReference>
<evidence type="ECO:0008006" key="4">
    <source>
        <dbReference type="Google" id="ProtNLM"/>
    </source>
</evidence>
<accession>A0AAD7A405</accession>
<organism evidence="2 3">
    <name type="scientific">Mycena albidolilacea</name>
    <dbReference type="NCBI Taxonomy" id="1033008"/>
    <lineage>
        <taxon>Eukaryota</taxon>
        <taxon>Fungi</taxon>
        <taxon>Dikarya</taxon>
        <taxon>Basidiomycota</taxon>
        <taxon>Agaricomycotina</taxon>
        <taxon>Agaricomycetes</taxon>
        <taxon>Agaricomycetidae</taxon>
        <taxon>Agaricales</taxon>
        <taxon>Marasmiineae</taxon>
        <taxon>Mycenaceae</taxon>
        <taxon>Mycena</taxon>
    </lineage>
</organism>
<dbReference type="InterPro" id="IPR036291">
    <property type="entry name" value="NAD(P)-bd_dom_sf"/>
</dbReference>
<dbReference type="InterPro" id="IPR002347">
    <property type="entry name" value="SDR_fam"/>
</dbReference>
<dbReference type="AlphaFoldDB" id="A0AAD7A405"/>
<dbReference type="EMBL" id="JARIHO010000016">
    <property type="protein sequence ID" value="KAJ7349054.1"/>
    <property type="molecule type" value="Genomic_DNA"/>
</dbReference>
<sequence>RVALVTGGNAGLGYTVLELARQGAKVYMASRTPSITDTAIVSLKAAVPSAQVEFLAFDLTSLRVTKAAVEEFLERRLDIHTGFERGFERDVVGAFFPFADALLKY</sequence>
<name>A0AAD7A405_9AGAR</name>
<evidence type="ECO:0000313" key="3">
    <source>
        <dbReference type="Proteomes" id="UP001218218"/>
    </source>
</evidence>
<keyword evidence="1" id="KW-0560">Oxidoreductase</keyword>
<reference evidence="2" key="1">
    <citation type="submission" date="2023-03" db="EMBL/GenBank/DDBJ databases">
        <title>Massive genome expansion in bonnet fungi (Mycena s.s.) driven by repeated elements and novel gene families across ecological guilds.</title>
        <authorList>
            <consortium name="Lawrence Berkeley National Laboratory"/>
            <person name="Harder C.B."/>
            <person name="Miyauchi S."/>
            <person name="Viragh M."/>
            <person name="Kuo A."/>
            <person name="Thoen E."/>
            <person name="Andreopoulos B."/>
            <person name="Lu D."/>
            <person name="Skrede I."/>
            <person name="Drula E."/>
            <person name="Henrissat B."/>
            <person name="Morin E."/>
            <person name="Kohler A."/>
            <person name="Barry K."/>
            <person name="LaButti K."/>
            <person name="Morin E."/>
            <person name="Salamov A."/>
            <person name="Lipzen A."/>
            <person name="Mereny Z."/>
            <person name="Hegedus B."/>
            <person name="Baldrian P."/>
            <person name="Stursova M."/>
            <person name="Weitz H."/>
            <person name="Taylor A."/>
            <person name="Grigoriev I.V."/>
            <person name="Nagy L.G."/>
            <person name="Martin F."/>
            <person name="Kauserud H."/>
        </authorList>
    </citation>
    <scope>NUCLEOTIDE SEQUENCE</scope>
    <source>
        <strain evidence="2">CBHHK002</strain>
    </source>
</reference>
<keyword evidence="3" id="KW-1185">Reference proteome</keyword>
<dbReference type="PANTHER" id="PTHR43157">
    <property type="entry name" value="PHOSPHATIDYLINOSITOL-GLYCAN BIOSYNTHESIS CLASS F PROTEIN-RELATED"/>
    <property type="match status" value="1"/>
</dbReference>
<dbReference type="GO" id="GO:0016491">
    <property type="term" value="F:oxidoreductase activity"/>
    <property type="evidence" value="ECO:0007669"/>
    <property type="project" value="UniProtKB-KW"/>
</dbReference>
<evidence type="ECO:0000313" key="2">
    <source>
        <dbReference type="EMBL" id="KAJ7349054.1"/>
    </source>
</evidence>
<dbReference type="PANTHER" id="PTHR43157:SF31">
    <property type="entry name" value="PHOSPHATIDYLINOSITOL-GLYCAN BIOSYNTHESIS CLASS F PROTEIN"/>
    <property type="match status" value="1"/>
</dbReference>
<protein>
    <recommendedName>
        <fullName evidence="4">Short-chain dehydrogenase</fullName>
    </recommendedName>
</protein>
<dbReference type="Gene3D" id="3.40.50.720">
    <property type="entry name" value="NAD(P)-binding Rossmann-like Domain"/>
    <property type="match status" value="1"/>
</dbReference>
<dbReference type="Proteomes" id="UP001218218">
    <property type="component" value="Unassembled WGS sequence"/>
</dbReference>
<evidence type="ECO:0000256" key="1">
    <source>
        <dbReference type="ARBA" id="ARBA00023002"/>
    </source>
</evidence>
<gene>
    <name evidence="2" type="ORF">DFH08DRAFT_697797</name>
</gene>
<feature type="non-terminal residue" evidence="2">
    <location>
        <position position="1"/>
    </location>
</feature>
<dbReference type="Pfam" id="PF00106">
    <property type="entry name" value="adh_short"/>
    <property type="match status" value="1"/>
</dbReference>
<comment type="caution">
    <text evidence="2">The sequence shown here is derived from an EMBL/GenBank/DDBJ whole genome shotgun (WGS) entry which is preliminary data.</text>
</comment>